<organism evidence="1 2">
    <name type="scientific">Solanum commersonii</name>
    <name type="common">Commerson's wild potato</name>
    <name type="synonym">Commerson's nightshade</name>
    <dbReference type="NCBI Taxonomy" id="4109"/>
    <lineage>
        <taxon>Eukaryota</taxon>
        <taxon>Viridiplantae</taxon>
        <taxon>Streptophyta</taxon>
        <taxon>Embryophyta</taxon>
        <taxon>Tracheophyta</taxon>
        <taxon>Spermatophyta</taxon>
        <taxon>Magnoliopsida</taxon>
        <taxon>eudicotyledons</taxon>
        <taxon>Gunneridae</taxon>
        <taxon>Pentapetalae</taxon>
        <taxon>asterids</taxon>
        <taxon>lamiids</taxon>
        <taxon>Solanales</taxon>
        <taxon>Solanaceae</taxon>
        <taxon>Solanoideae</taxon>
        <taxon>Solaneae</taxon>
        <taxon>Solanum</taxon>
    </lineage>
</organism>
<sequence>MQKIEQIYSFVEFSVPWIHKWAPEVDFIEEQIPCLYQTYYHIFWDKLMKKDPQTKSLYGQELLDLISKTIQDYKSIPHKEIIDETSVKHMARRISNQDGDQNEVINNYLEEVKKNLLLNITHYAKSDLSICSETSSQARKYIQNEFSSDKWSQFKTWFSDT</sequence>
<protein>
    <submittedName>
        <fullName evidence="1">Uncharacterized protein</fullName>
    </submittedName>
</protein>
<dbReference type="EMBL" id="JACXVP010000001">
    <property type="protein sequence ID" value="KAG5632514.1"/>
    <property type="molecule type" value="Genomic_DNA"/>
</dbReference>
<name>A0A9J6B7D5_SOLCO</name>
<proteinExistence type="predicted"/>
<evidence type="ECO:0000313" key="1">
    <source>
        <dbReference type="EMBL" id="KAG5632514.1"/>
    </source>
</evidence>
<keyword evidence="2" id="KW-1185">Reference proteome</keyword>
<dbReference type="OrthoDB" id="1743486at2759"/>
<gene>
    <name evidence="1" type="ORF">H5410_004231</name>
</gene>
<accession>A0A9J6B7D5</accession>
<reference evidence="1 2" key="1">
    <citation type="submission" date="2020-09" db="EMBL/GenBank/DDBJ databases">
        <title>De no assembly of potato wild relative species, Solanum commersonii.</title>
        <authorList>
            <person name="Cho K."/>
        </authorList>
    </citation>
    <scope>NUCLEOTIDE SEQUENCE [LARGE SCALE GENOMIC DNA]</scope>
    <source>
        <strain evidence="1">LZ3.2</strain>
        <tissue evidence="1">Leaf</tissue>
    </source>
</reference>
<evidence type="ECO:0000313" key="2">
    <source>
        <dbReference type="Proteomes" id="UP000824120"/>
    </source>
</evidence>
<dbReference type="AlphaFoldDB" id="A0A9J6B7D5"/>
<comment type="caution">
    <text evidence="1">The sequence shown here is derived from an EMBL/GenBank/DDBJ whole genome shotgun (WGS) entry which is preliminary data.</text>
</comment>
<dbReference type="Proteomes" id="UP000824120">
    <property type="component" value="Chromosome 1"/>
</dbReference>